<evidence type="ECO:0000256" key="6">
    <source>
        <dbReference type="ARBA" id="ARBA00022692"/>
    </source>
</evidence>
<name>A0AAN6V644_9PEZI</name>
<evidence type="ECO:0000256" key="11">
    <source>
        <dbReference type="ARBA" id="ARBA00023136"/>
    </source>
</evidence>
<dbReference type="Pfam" id="PF00153">
    <property type="entry name" value="Mito_carr"/>
    <property type="match status" value="3"/>
</dbReference>
<gene>
    <name evidence="14" type="ORF">C8A04DRAFT_26771</name>
</gene>
<feature type="repeat" description="Solcar" evidence="12">
    <location>
        <begin position="12"/>
        <end position="111"/>
    </location>
</feature>
<feature type="repeat" description="Solcar" evidence="12">
    <location>
        <begin position="221"/>
        <end position="317"/>
    </location>
</feature>
<comment type="caution">
    <text evidence="14">The sequence shown here is derived from an EMBL/GenBank/DDBJ whole genome shotgun (WGS) entry which is preliminary data.</text>
</comment>
<dbReference type="InterPro" id="IPR002067">
    <property type="entry name" value="MCP"/>
</dbReference>
<dbReference type="Gene3D" id="1.50.40.10">
    <property type="entry name" value="Mitochondrial carrier domain"/>
    <property type="match status" value="1"/>
</dbReference>
<dbReference type="SUPFAM" id="SSF103506">
    <property type="entry name" value="Mitochondrial carrier"/>
    <property type="match status" value="1"/>
</dbReference>
<keyword evidence="6 12" id="KW-0812">Transmembrane</keyword>
<dbReference type="RefSeq" id="XP_062638885.1">
    <property type="nucleotide sequence ID" value="XM_062780039.1"/>
</dbReference>
<keyword evidence="9" id="KW-1133">Transmembrane helix</keyword>
<evidence type="ECO:0000256" key="5">
    <source>
        <dbReference type="ARBA" id="ARBA00022448"/>
    </source>
</evidence>
<proteinExistence type="inferred from homology"/>
<dbReference type="GeneID" id="87816652"/>
<dbReference type="PROSITE" id="PS50920">
    <property type="entry name" value="SOLCAR"/>
    <property type="match status" value="3"/>
</dbReference>
<reference evidence="14" key="2">
    <citation type="submission" date="2023-05" db="EMBL/GenBank/DDBJ databases">
        <authorList>
            <consortium name="Lawrence Berkeley National Laboratory"/>
            <person name="Steindorff A."/>
            <person name="Hensen N."/>
            <person name="Bonometti L."/>
            <person name="Westerberg I."/>
            <person name="Brannstrom I.O."/>
            <person name="Guillou S."/>
            <person name="Cros-Aarteil S."/>
            <person name="Calhoun S."/>
            <person name="Haridas S."/>
            <person name="Kuo A."/>
            <person name="Mondo S."/>
            <person name="Pangilinan J."/>
            <person name="Riley R."/>
            <person name="Labutti K."/>
            <person name="Andreopoulos B."/>
            <person name="Lipzen A."/>
            <person name="Chen C."/>
            <person name="Yanf M."/>
            <person name="Daum C."/>
            <person name="Ng V."/>
            <person name="Clum A."/>
            <person name="Ohm R."/>
            <person name="Martin F."/>
            <person name="Silar P."/>
            <person name="Natvig D."/>
            <person name="Lalanne C."/>
            <person name="Gautier V."/>
            <person name="Ament-Velasquez S.L."/>
            <person name="Kruys A."/>
            <person name="Hutchinson M.I."/>
            <person name="Powell A.J."/>
            <person name="Barry K."/>
            <person name="Miller A.N."/>
            <person name="Grigoriev I.V."/>
            <person name="Debuchy R."/>
            <person name="Gladieux P."/>
            <person name="Thoren M.H."/>
            <person name="Johannesson H."/>
        </authorList>
    </citation>
    <scope>NUCLEOTIDE SEQUENCE</scope>
    <source>
        <strain evidence="14">CBS 141.50</strain>
    </source>
</reference>
<keyword evidence="10" id="KW-0496">Mitochondrion</keyword>
<evidence type="ECO:0000256" key="2">
    <source>
        <dbReference type="ARBA" id="ARBA00004448"/>
    </source>
</evidence>
<feature type="repeat" description="Solcar" evidence="12">
    <location>
        <begin position="128"/>
        <end position="214"/>
    </location>
</feature>
<comment type="similarity">
    <text evidence="3 13">Belongs to the mitochondrial carrier (TC 2.A.29) family.</text>
</comment>
<keyword evidence="5 13" id="KW-0813">Transport</keyword>
<evidence type="ECO:0000313" key="14">
    <source>
        <dbReference type="EMBL" id="KAK4145514.1"/>
    </source>
</evidence>
<keyword evidence="11 12" id="KW-0472">Membrane</keyword>
<evidence type="ECO:0000256" key="10">
    <source>
        <dbReference type="ARBA" id="ARBA00023128"/>
    </source>
</evidence>
<evidence type="ECO:0000256" key="1">
    <source>
        <dbReference type="ARBA" id="ARBA00002238"/>
    </source>
</evidence>
<sequence>MSLKGDRLKDEGSRLQVTAAGATAGLIARFVIAPLDVVKIRLQLQTHSLSDPLSHRDLRGGPIYKGTLPTLRHILRSEGLPGLWKGNVPAELLYICYSAVQFTTYRTTTQLLRAAFHDDDNPNRSALPQSAESFIAGAIGGGTATATTYPLDLLRTRFAAQGNDRVYPGLTLAIRQIAHDEGIRGFFRGLGPGLAQIIPYMGLFFAAYETLRPHLSELDLPYSSGGAVAGTMASVMAKTGTFPLDLVRKRIQVQGPTRGRYVHKNIPEYVGGTVGAVRTIWRVEGVRGLYRGLTVSLMKAAPASAVTMWTYERALGFYMGLGEKREERL</sequence>
<reference evidence="14" key="1">
    <citation type="journal article" date="2023" name="Mol. Phylogenet. Evol.">
        <title>Genome-scale phylogeny and comparative genomics of the fungal order Sordariales.</title>
        <authorList>
            <person name="Hensen N."/>
            <person name="Bonometti L."/>
            <person name="Westerberg I."/>
            <person name="Brannstrom I.O."/>
            <person name="Guillou S."/>
            <person name="Cros-Aarteil S."/>
            <person name="Calhoun S."/>
            <person name="Haridas S."/>
            <person name="Kuo A."/>
            <person name="Mondo S."/>
            <person name="Pangilinan J."/>
            <person name="Riley R."/>
            <person name="LaButti K."/>
            <person name="Andreopoulos B."/>
            <person name="Lipzen A."/>
            <person name="Chen C."/>
            <person name="Yan M."/>
            <person name="Daum C."/>
            <person name="Ng V."/>
            <person name="Clum A."/>
            <person name="Steindorff A."/>
            <person name="Ohm R.A."/>
            <person name="Martin F."/>
            <person name="Silar P."/>
            <person name="Natvig D.O."/>
            <person name="Lalanne C."/>
            <person name="Gautier V."/>
            <person name="Ament-Velasquez S.L."/>
            <person name="Kruys A."/>
            <person name="Hutchinson M.I."/>
            <person name="Powell A.J."/>
            <person name="Barry K."/>
            <person name="Miller A.N."/>
            <person name="Grigoriev I.V."/>
            <person name="Debuchy R."/>
            <person name="Gladieux P."/>
            <person name="Hiltunen Thoren M."/>
            <person name="Johannesson H."/>
        </authorList>
    </citation>
    <scope>NUCLEOTIDE SEQUENCE</scope>
    <source>
        <strain evidence="14">CBS 141.50</strain>
    </source>
</reference>
<evidence type="ECO:0000313" key="15">
    <source>
        <dbReference type="Proteomes" id="UP001302676"/>
    </source>
</evidence>
<dbReference type="EMBL" id="MU853568">
    <property type="protein sequence ID" value="KAK4145514.1"/>
    <property type="molecule type" value="Genomic_DNA"/>
</dbReference>
<evidence type="ECO:0000256" key="13">
    <source>
        <dbReference type="RuleBase" id="RU000488"/>
    </source>
</evidence>
<dbReference type="PRINTS" id="PR00926">
    <property type="entry name" value="MITOCARRIER"/>
</dbReference>
<evidence type="ECO:0000256" key="9">
    <source>
        <dbReference type="ARBA" id="ARBA00022989"/>
    </source>
</evidence>
<evidence type="ECO:0000256" key="7">
    <source>
        <dbReference type="ARBA" id="ARBA00022737"/>
    </source>
</evidence>
<keyword evidence="7" id="KW-0677">Repeat</keyword>
<dbReference type="Proteomes" id="UP001302676">
    <property type="component" value="Unassembled WGS sequence"/>
</dbReference>
<dbReference type="InterPro" id="IPR023395">
    <property type="entry name" value="MCP_dom_sf"/>
</dbReference>
<keyword evidence="8" id="KW-0999">Mitochondrion inner membrane</keyword>
<dbReference type="FunFam" id="1.50.40.10:FF:000011">
    <property type="entry name" value="Mitochondrial thiamine pyrophosphate carrier 1"/>
    <property type="match status" value="1"/>
</dbReference>
<comment type="function">
    <text evidence="1">Mitochondrial transporter that mediates uptake of thiamine pyrophosphate (ThPP) into mitochondria.</text>
</comment>
<protein>
    <recommendedName>
        <fullName evidence="4">Mitochondrial thiamine pyrophosphate carrier 1</fullName>
    </recommendedName>
</protein>
<keyword evidence="15" id="KW-1185">Reference proteome</keyword>
<evidence type="ECO:0000256" key="3">
    <source>
        <dbReference type="ARBA" id="ARBA00006375"/>
    </source>
</evidence>
<evidence type="ECO:0000256" key="4">
    <source>
        <dbReference type="ARBA" id="ARBA00021935"/>
    </source>
</evidence>
<dbReference type="AlphaFoldDB" id="A0AAN6V644"/>
<comment type="subcellular location">
    <subcellularLocation>
        <location evidence="2">Mitochondrion inner membrane</location>
        <topology evidence="2">Multi-pass membrane protein</topology>
    </subcellularLocation>
</comment>
<dbReference type="GO" id="GO:0005743">
    <property type="term" value="C:mitochondrial inner membrane"/>
    <property type="evidence" value="ECO:0007669"/>
    <property type="project" value="UniProtKB-SubCell"/>
</dbReference>
<dbReference type="InterPro" id="IPR018108">
    <property type="entry name" value="MCP_transmembrane"/>
</dbReference>
<dbReference type="GO" id="GO:0090422">
    <property type="term" value="F:thiamine pyrophosphate transmembrane transporter activity"/>
    <property type="evidence" value="ECO:0007669"/>
    <property type="project" value="UniProtKB-ARBA"/>
</dbReference>
<evidence type="ECO:0000256" key="12">
    <source>
        <dbReference type="PROSITE-ProRule" id="PRU00282"/>
    </source>
</evidence>
<accession>A0AAN6V644</accession>
<organism evidence="14 15">
    <name type="scientific">Dichotomopilus funicola</name>
    <dbReference type="NCBI Taxonomy" id="1934379"/>
    <lineage>
        <taxon>Eukaryota</taxon>
        <taxon>Fungi</taxon>
        <taxon>Dikarya</taxon>
        <taxon>Ascomycota</taxon>
        <taxon>Pezizomycotina</taxon>
        <taxon>Sordariomycetes</taxon>
        <taxon>Sordariomycetidae</taxon>
        <taxon>Sordariales</taxon>
        <taxon>Chaetomiaceae</taxon>
        <taxon>Dichotomopilus</taxon>
    </lineage>
</organism>
<dbReference type="PANTHER" id="PTHR24089">
    <property type="entry name" value="SOLUTE CARRIER FAMILY 25"/>
    <property type="match status" value="1"/>
</dbReference>
<evidence type="ECO:0000256" key="8">
    <source>
        <dbReference type="ARBA" id="ARBA00022792"/>
    </source>
</evidence>